<evidence type="ECO:0000256" key="1">
    <source>
        <dbReference type="ARBA" id="ARBA00022729"/>
    </source>
</evidence>
<dbReference type="PATRIC" id="fig|1286094.4.peg.3561"/>
<dbReference type="OrthoDB" id="3989429at2"/>
<dbReference type="EMBL" id="AOPZ01000170">
    <property type="protein sequence ID" value="EPH43311.1"/>
    <property type="molecule type" value="Genomic_DNA"/>
</dbReference>
<dbReference type="PANTHER" id="PTHR23221">
    <property type="entry name" value="GLYCOSYLPHOSPHATIDYLINOSITOL PHOSPHOLIPASE D"/>
    <property type="match status" value="1"/>
</dbReference>
<keyword evidence="1 5" id="KW-0732">Signal</keyword>
<dbReference type="Pfam" id="PF13517">
    <property type="entry name" value="FG-GAP_3"/>
    <property type="match status" value="1"/>
</dbReference>
<protein>
    <submittedName>
        <fullName evidence="6">Putative Integrin alpha pat-2</fullName>
    </submittedName>
</protein>
<organism evidence="6 7">
    <name type="scientific">Streptomyces aurantiacus JA 4570</name>
    <dbReference type="NCBI Taxonomy" id="1286094"/>
    <lineage>
        <taxon>Bacteria</taxon>
        <taxon>Bacillati</taxon>
        <taxon>Actinomycetota</taxon>
        <taxon>Actinomycetes</taxon>
        <taxon>Kitasatosporales</taxon>
        <taxon>Streptomycetaceae</taxon>
        <taxon>Streptomyces</taxon>
        <taxon>Streptomyces aurantiacus group</taxon>
    </lineage>
</organism>
<dbReference type="InterPro" id="IPR028994">
    <property type="entry name" value="Integrin_alpha_N"/>
</dbReference>
<accession>S3ZI54</accession>
<keyword evidence="6" id="KW-0401">Integrin</keyword>
<evidence type="ECO:0000256" key="4">
    <source>
        <dbReference type="ARBA" id="ARBA00023180"/>
    </source>
</evidence>
<evidence type="ECO:0000256" key="3">
    <source>
        <dbReference type="ARBA" id="ARBA00022801"/>
    </source>
</evidence>
<reference evidence="6 7" key="1">
    <citation type="submission" date="2013-02" db="EMBL/GenBank/DDBJ databases">
        <title>Draft Genome Sequence of Streptomyces aurantiacus, Which Produces Setomimycin.</title>
        <authorList>
            <person name="Gruening B.A."/>
            <person name="Praeg A."/>
            <person name="Erxleben A."/>
            <person name="Guenther S."/>
            <person name="Mueller M."/>
        </authorList>
    </citation>
    <scope>NUCLEOTIDE SEQUENCE [LARGE SCALE GENOMIC DNA]</scope>
    <source>
        <strain evidence="6 7">JA 4570</strain>
    </source>
</reference>
<dbReference type="Proteomes" id="UP000014629">
    <property type="component" value="Unassembled WGS sequence"/>
</dbReference>
<feature type="signal peptide" evidence="5">
    <location>
        <begin position="1"/>
        <end position="25"/>
    </location>
</feature>
<dbReference type="PROSITE" id="PS51470">
    <property type="entry name" value="FG_GAP"/>
    <property type="match status" value="1"/>
</dbReference>
<evidence type="ECO:0000313" key="6">
    <source>
        <dbReference type="EMBL" id="EPH43311.1"/>
    </source>
</evidence>
<dbReference type="AlphaFoldDB" id="S3ZI54"/>
<keyword evidence="7" id="KW-1185">Reference proteome</keyword>
<keyword evidence="4" id="KW-0325">Glycoprotein</keyword>
<dbReference type="SUPFAM" id="SSF69318">
    <property type="entry name" value="Integrin alpha N-terminal domain"/>
    <property type="match status" value="1"/>
</dbReference>
<comment type="caution">
    <text evidence="6">The sequence shown here is derived from an EMBL/GenBank/DDBJ whole genome shotgun (WGS) entry which is preliminary data.</text>
</comment>
<dbReference type="RefSeq" id="WP_016641724.1">
    <property type="nucleotide sequence ID" value="NZ_AOPZ01000170.1"/>
</dbReference>
<keyword evidence="3" id="KW-0378">Hydrolase</keyword>
<gene>
    <name evidence="6" type="ORF">STRAU_3597</name>
</gene>
<dbReference type="Pfam" id="PF01839">
    <property type="entry name" value="FG-GAP"/>
    <property type="match status" value="3"/>
</dbReference>
<dbReference type="InterPro" id="IPR013517">
    <property type="entry name" value="FG-GAP"/>
</dbReference>
<evidence type="ECO:0000256" key="2">
    <source>
        <dbReference type="ARBA" id="ARBA00022737"/>
    </source>
</evidence>
<dbReference type="GO" id="GO:0016787">
    <property type="term" value="F:hydrolase activity"/>
    <property type="evidence" value="ECO:0007669"/>
    <property type="project" value="UniProtKB-KW"/>
</dbReference>
<evidence type="ECO:0000313" key="7">
    <source>
        <dbReference type="Proteomes" id="UP000014629"/>
    </source>
</evidence>
<evidence type="ECO:0000256" key="5">
    <source>
        <dbReference type="SAM" id="SignalP"/>
    </source>
</evidence>
<dbReference type="InterPro" id="IPR013519">
    <property type="entry name" value="Int_alpha_beta-p"/>
</dbReference>
<proteinExistence type="predicted"/>
<dbReference type="Gene3D" id="2.130.10.130">
    <property type="entry name" value="Integrin alpha, N-terminal"/>
    <property type="match status" value="3"/>
</dbReference>
<dbReference type="GO" id="GO:0007229">
    <property type="term" value="P:integrin-mediated signaling pathway"/>
    <property type="evidence" value="ECO:0007669"/>
    <property type="project" value="UniProtKB-KW"/>
</dbReference>
<dbReference type="SMART" id="SM00191">
    <property type="entry name" value="Int_alpha"/>
    <property type="match status" value="3"/>
</dbReference>
<sequence length="487" mass="49349">MRRTTYVTAAACAAALLSATAPAQAAPAAPAPAKAAADFNGDGYADLARRPDFNGDGYADLAVGAPSAKVDGLKRAGLVSIVYGSPTGLRHDKQQLISRATPGIPGEPTASDYGWGHQASHGDLDGDGYDDLLISGNDMLVLWGGKDGISGGTQIPTGAGTEQSPAFRSAWHGIGDVNGDGRADIVGAAQVGPGPGDSTWGVGMLYGPFDRSTGKPASTGFRDTEAKDGTAVSGAEIGDMTGDGIDDVVAMGSGRTSSDGFQARVLKGTRTGLVPGGRIDSRHQGSFGDLNGDGYQDFVGTPQAYDANSSGAISVTYGGPDGVSRTVPARVYDQSSPGVPGVDEKGDRWGNDVAVGDVDRDGYADIVVGASWESATAPETAGSGAITLLRGSRTGVTTTGAKVLTQNSKGVPSTSEAKDHFGEAVTVLDADKNGKPEVYVGGNGEDTWAGRVWQLPTDTSGVTGTDAKSFNLGGGYGSAHFGEYFAK</sequence>
<feature type="chain" id="PRO_5004514652" evidence="5">
    <location>
        <begin position="26"/>
        <end position="487"/>
    </location>
</feature>
<name>S3ZI54_9ACTN</name>
<dbReference type="PANTHER" id="PTHR23221:SF7">
    <property type="entry name" value="PHOSPHATIDYLINOSITOL-GLYCAN-SPECIFIC PHOSPHOLIPASE D"/>
    <property type="match status" value="1"/>
</dbReference>
<keyword evidence="2" id="KW-0677">Repeat</keyword>